<protein>
    <submittedName>
        <fullName evidence="10">Uncharacterized protein</fullName>
    </submittedName>
</protein>
<organism evidence="10 11">
    <name type="scientific">Rubus argutus</name>
    <name type="common">Southern blackberry</name>
    <dbReference type="NCBI Taxonomy" id="59490"/>
    <lineage>
        <taxon>Eukaryota</taxon>
        <taxon>Viridiplantae</taxon>
        <taxon>Streptophyta</taxon>
        <taxon>Embryophyta</taxon>
        <taxon>Tracheophyta</taxon>
        <taxon>Spermatophyta</taxon>
        <taxon>Magnoliopsida</taxon>
        <taxon>eudicotyledons</taxon>
        <taxon>Gunneridae</taxon>
        <taxon>Pentapetalae</taxon>
        <taxon>rosids</taxon>
        <taxon>fabids</taxon>
        <taxon>Rosales</taxon>
        <taxon>Rosaceae</taxon>
        <taxon>Rosoideae</taxon>
        <taxon>Rosoideae incertae sedis</taxon>
        <taxon>Rubus</taxon>
    </lineage>
</organism>
<dbReference type="GO" id="GO:0004497">
    <property type="term" value="F:monooxygenase activity"/>
    <property type="evidence" value="ECO:0007669"/>
    <property type="project" value="UniProtKB-KW"/>
</dbReference>
<evidence type="ECO:0000313" key="10">
    <source>
        <dbReference type="EMBL" id="KAK9911131.1"/>
    </source>
</evidence>
<keyword evidence="5" id="KW-0479">Metal-binding</keyword>
<reference evidence="10 11" key="1">
    <citation type="journal article" date="2023" name="G3 (Bethesda)">
        <title>A chromosome-length genome assembly and annotation of blackberry (Rubus argutus, cv. 'Hillquist').</title>
        <authorList>
            <person name="Bruna T."/>
            <person name="Aryal R."/>
            <person name="Dudchenko O."/>
            <person name="Sargent D.J."/>
            <person name="Mead D."/>
            <person name="Buti M."/>
            <person name="Cavallini A."/>
            <person name="Hytonen T."/>
            <person name="Andres J."/>
            <person name="Pham M."/>
            <person name="Weisz D."/>
            <person name="Mascagni F."/>
            <person name="Usai G."/>
            <person name="Natali L."/>
            <person name="Bassil N."/>
            <person name="Fernandez G.E."/>
            <person name="Lomsadze A."/>
            <person name="Armour M."/>
            <person name="Olukolu B."/>
            <person name="Poorten T."/>
            <person name="Britton C."/>
            <person name="Davik J."/>
            <person name="Ashrafi H."/>
            <person name="Aiden E.L."/>
            <person name="Borodovsky M."/>
            <person name="Worthington M."/>
        </authorList>
    </citation>
    <scope>NUCLEOTIDE SEQUENCE [LARGE SCALE GENOMIC DNA]</scope>
    <source>
        <strain evidence="10">PI 553951</strain>
    </source>
</reference>
<dbReference type="EMBL" id="JBEDUW010000007">
    <property type="protein sequence ID" value="KAK9911131.1"/>
    <property type="molecule type" value="Genomic_DNA"/>
</dbReference>
<evidence type="ECO:0000256" key="3">
    <source>
        <dbReference type="ARBA" id="ARBA00010617"/>
    </source>
</evidence>
<accession>A0AAW1VT24</accession>
<comment type="cofactor">
    <cofactor evidence="1">
        <name>heme</name>
        <dbReference type="ChEBI" id="CHEBI:30413"/>
    </cofactor>
</comment>
<keyword evidence="6" id="KW-0560">Oxidoreductase</keyword>
<evidence type="ECO:0000313" key="11">
    <source>
        <dbReference type="Proteomes" id="UP001457282"/>
    </source>
</evidence>
<dbReference type="PANTHER" id="PTHR47943:SF2">
    <property type="entry name" value="CYTOCHROME P450"/>
    <property type="match status" value="1"/>
</dbReference>
<dbReference type="GO" id="GO:0046872">
    <property type="term" value="F:metal ion binding"/>
    <property type="evidence" value="ECO:0007669"/>
    <property type="project" value="UniProtKB-KW"/>
</dbReference>
<keyword evidence="7" id="KW-0408">Iron</keyword>
<comment type="subcellular location">
    <subcellularLocation>
        <location evidence="2">Membrane</location>
    </subcellularLocation>
</comment>
<keyword evidence="9" id="KW-0472">Membrane</keyword>
<dbReference type="Proteomes" id="UP001457282">
    <property type="component" value="Unassembled WGS sequence"/>
</dbReference>
<keyword evidence="11" id="KW-1185">Reference proteome</keyword>
<keyword evidence="4" id="KW-0349">Heme</keyword>
<dbReference type="AlphaFoldDB" id="A0AAW1VT24"/>
<dbReference type="PANTHER" id="PTHR47943">
    <property type="entry name" value="CYTOCHROME P450 93A3-LIKE"/>
    <property type="match status" value="1"/>
</dbReference>
<evidence type="ECO:0000256" key="2">
    <source>
        <dbReference type="ARBA" id="ARBA00004370"/>
    </source>
</evidence>
<evidence type="ECO:0000256" key="4">
    <source>
        <dbReference type="ARBA" id="ARBA00022617"/>
    </source>
</evidence>
<keyword evidence="8" id="KW-0503">Monooxygenase</keyword>
<evidence type="ECO:0000256" key="1">
    <source>
        <dbReference type="ARBA" id="ARBA00001971"/>
    </source>
</evidence>
<evidence type="ECO:0000256" key="8">
    <source>
        <dbReference type="ARBA" id="ARBA00023033"/>
    </source>
</evidence>
<evidence type="ECO:0000256" key="9">
    <source>
        <dbReference type="ARBA" id="ARBA00023136"/>
    </source>
</evidence>
<dbReference type="GO" id="GO:0016020">
    <property type="term" value="C:membrane"/>
    <property type="evidence" value="ECO:0007669"/>
    <property type="project" value="UniProtKB-SubCell"/>
</dbReference>
<name>A0AAW1VT24_RUBAR</name>
<gene>
    <name evidence="10" type="ORF">M0R45_035054</name>
</gene>
<evidence type="ECO:0000256" key="6">
    <source>
        <dbReference type="ARBA" id="ARBA00023002"/>
    </source>
</evidence>
<proteinExistence type="inferred from homology"/>
<evidence type="ECO:0000256" key="5">
    <source>
        <dbReference type="ARBA" id="ARBA00022723"/>
    </source>
</evidence>
<comment type="caution">
    <text evidence="10">The sequence shown here is derived from an EMBL/GenBank/DDBJ whole genome shotgun (WGS) entry which is preliminary data.</text>
</comment>
<sequence length="153" mass="17828">MKAVHKVFDDFLDKVVEEHLQSSDHGERRAKDFVDILLGFMGPEKSEYRIGPFNIKAIYIQLNTFIISQSVMVVEWSGVDREFGPELMLEFCDDNRTHTRRYIMWIHSSNQNGGSESCEYNLLKKFQQLEQMAGMMQLDLKPTTSRSMNLQVD</sequence>
<comment type="similarity">
    <text evidence="3">Belongs to the cytochrome P450 family.</text>
</comment>
<evidence type="ECO:0000256" key="7">
    <source>
        <dbReference type="ARBA" id="ARBA00023004"/>
    </source>
</evidence>